<reference evidence="7" key="3">
    <citation type="submission" date="2025-09" db="UniProtKB">
        <authorList>
            <consortium name="Ensembl"/>
        </authorList>
    </citation>
    <scope>IDENTIFICATION</scope>
</reference>
<evidence type="ECO:0000256" key="1">
    <source>
        <dbReference type="ARBA" id="ARBA00004496"/>
    </source>
</evidence>
<name>A0A3P8UR29_CYNSE</name>
<proteinExistence type="predicted"/>
<dbReference type="Gene3D" id="3.10.50.40">
    <property type="match status" value="1"/>
</dbReference>
<feature type="domain" description="AIP/AIPL N-terminal FKBP-type PPIase" evidence="6">
    <location>
        <begin position="26"/>
        <end position="89"/>
    </location>
</feature>
<reference evidence="7" key="2">
    <citation type="submission" date="2025-08" db="UniProtKB">
        <authorList>
            <consortium name="Ensembl"/>
        </authorList>
    </citation>
    <scope>IDENTIFICATION</scope>
</reference>
<reference evidence="7 8" key="1">
    <citation type="journal article" date="2014" name="Nat. Genet.">
        <title>Whole-genome sequence of a flatfish provides insights into ZW sex chromosome evolution and adaptation to a benthic lifestyle.</title>
        <authorList>
            <person name="Chen S."/>
            <person name="Zhang G."/>
            <person name="Shao C."/>
            <person name="Huang Q."/>
            <person name="Liu G."/>
            <person name="Zhang P."/>
            <person name="Song W."/>
            <person name="An N."/>
            <person name="Chalopin D."/>
            <person name="Volff J.N."/>
            <person name="Hong Y."/>
            <person name="Li Q."/>
            <person name="Sha Z."/>
            <person name="Zhou H."/>
            <person name="Xie M."/>
            <person name="Yu Q."/>
            <person name="Liu Y."/>
            <person name="Xiang H."/>
            <person name="Wang N."/>
            <person name="Wu K."/>
            <person name="Yang C."/>
            <person name="Zhou Q."/>
            <person name="Liao X."/>
            <person name="Yang L."/>
            <person name="Hu Q."/>
            <person name="Zhang J."/>
            <person name="Meng L."/>
            <person name="Jin L."/>
            <person name="Tian Y."/>
            <person name="Lian J."/>
            <person name="Yang J."/>
            <person name="Miao G."/>
            <person name="Liu S."/>
            <person name="Liang Z."/>
            <person name="Yan F."/>
            <person name="Li Y."/>
            <person name="Sun B."/>
            <person name="Zhang H."/>
            <person name="Zhang J."/>
            <person name="Zhu Y."/>
            <person name="Du M."/>
            <person name="Zhao Y."/>
            <person name="Schartl M."/>
            <person name="Tang Q."/>
            <person name="Wang J."/>
        </authorList>
    </citation>
    <scope>NUCLEOTIDE SEQUENCE</scope>
</reference>
<dbReference type="InterPro" id="IPR011990">
    <property type="entry name" value="TPR-like_helical_dom_sf"/>
</dbReference>
<keyword evidence="4" id="KW-0802">TPR repeat</keyword>
<dbReference type="InterPro" id="IPR046357">
    <property type="entry name" value="PPIase_dom_sf"/>
</dbReference>
<dbReference type="InterPro" id="IPR056277">
    <property type="entry name" value="PPIase_AIP"/>
</dbReference>
<evidence type="ECO:0000256" key="5">
    <source>
        <dbReference type="SAM" id="MobiDB-lite"/>
    </source>
</evidence>
<evidence type="ECO:0000313" key="7">
    <source>
        <dbReference type="Ensembl" id="ENSCSEP00000004294.1"/>
    </source>
</evidence>
<keyword evidence="3" id="KW-0677">Repeat</keyword>
<sequence length="356" mass="41512">MEETYLLKHPGVKKKILAGGRGTLPHFPPGTKVLVFHFQTLLDDFERTVIDDSRQVGQPAEIFVGKMFKLEVWETLLMSMRIGEVAEFWCDDIVGDPMSYHRESWMMEKDEKLTTVPLLHMQGNALVRQRQFREAASKYKEAVLLLKTVQSREMPGDVDYISLGRMIVPLQLNYCQCLLELEEYYEVVEVTTELLHKHKDCVKAYYKRAKAHAAVWNEKEARQDFNMVAQLDITLASLVRKELKLLSERMKEKYWEEKEQFWNKLERKGSRPDDEEEGEGGDEAADEGTIRETRVESSKTEGKDWQQMLRLVMILQKEGNFLIKEKQFQEASEKFGEALEYVEFLQKKVLPSTTQG</sequence>
<feature type="compositionally biased region" description="Basic and acidic residues" evidence="5">
    <location>
        <begin position="288"/>
        <end position="301"/>
    </location>
</feature>
<keyword evidence="8" id="KW-1185">Reference proteome</keyword>
<organism evidence="7 8">
    <name type="scientific">Cynoglossus semilaevis</name>
    <name type="common">Tongue sole</name>
    <dbReference type="NCBI Taxonomy" id="244447"/>
    <lineage>
        <taxon>Eukaryota</taxon>
        <taxon>Metazoa</taxon>
        <taxon>Chordata</taxon>
        <taxon>Craniata</taxon>
        <taxon>Vertebrata</taxon>
        <taxon>Euteleostomi</taxon>
        <taxon>Actinopterygii</taxon>
        <taxon>Neopterygii</taxon>
        <taxon>Teleostei</taxon>
        <taxon>Neoteleostei</taxon>
        <taxon>Acanthomorphata</taxon>
        <taxon>Carangaria</taxon>
        <taxon>Pleuronectiformes</taxon>
        <taxon>Pleuronectoidei</taxon>
        <taxon>Cynoglossidae</taxon>
        <taxon>Cynoglossinae</taxon>
        <taxon>Cynoglossus</taxon>
    </lineage>
</organism>
<keyword evidence="2" id="KW-0963">Cytoplasm</keyword>
<dbReference type="PANTHER" id="PTHR11242:SF1">
    <property type="entry name" value="PPIASE FKBP-TYPE DOMAIN-CONTAINING PROTEIN"/>
    <property type="match status" value="1"/>
</dbReference>
<dbReference type="SUPFAM" id="SSF54534">
    <property type="entry name" value="FKBP-like"/>
    <property type="match status" value="1"/>
</dbReference>
<evidence type="ECO:0000259" key="6">
    <source>
        <dbReference type="Pfam" id="PF23322"/>
    </source>
</evidence>
<evidence type="ECO:0000256" key="2">
    <source>
        <dbReference type="ARBA" id="ARBA00022490"/>
    </source>
</evidence>
<dbReference type="InterPro" id="IPR039663">
    <property type="entry name" value="AIP/AIPL1/TTC9"/>
</dbReference>
<dbReference type="PANTHER" id="PTHR11242">
    <property type="entry name" value="ARYL HYDROCARBON RECEPTOR INTERACTING PROTEIN RELATED"/>
    <property type="match status" value="1"/>
</dbReference>
<dbReference type="Ensembl" id="ENSCSET00000004350.1">
    <property type="protein sequence ID" value="ENSCSEP00000004294.1"/>
    <property type="gene ID" value="ENSCSEG00000002730.1"/>
</dbReference>
<accession>A0A3P8UR29</accession>
<feature type="region of interest" description="Disordered" evidence="5">
    <location>
        <begin position="266"/>
        <end position="301"/>
    </location>
</feature>
<dbReference type="Pfam" id="PF23322">
    <property type="entry name" value="PPIase_AIP"/>
    <property type="match status" value="1"/>
</dbReference>
<dbReference type="AlphaFoldDB" id="A0A3P8UR29"/>
<dbReference type="GO" id="GO:0003755">
    <property type="term" value="F:peptidyl-prolyl cis-trans isomerase activity"/>
    <property type="evidence" value="ECO:0007669"/>
    <property type="project" value="InterPro"/>
</dbReference>
<evidence type="ECO:0000256" key="4">
    <source>
        <dbReference type="ARBA" id="ARBA00022803"/>
    </source>
</evidence>
<protein>
    <submittedName>
        <fullName evidence="7">Aryl hydrocarbon receptor interacting protein like 2</fullName>
    </submittedName>
</protein>
<evidence type="ECO:0000313" key="8">
    <source>
        <dbReference type="Proteomes" id="UP000265120"/>
    </source>
</evidence>
<dbReference type="GO" id="GO:0005737">
    <property type="term" value="C:cytoplasm"/>
    <property type="evidence" value="ECO:0007669"/>
    <property type="project" value="UniProtKB-SubCell"/>
</dbReference>
<dbReference type="FunFam" id="1.25.40.10:FF:000052">
    <property type="entry name" value="Aryl-hydrocarbon-interacting protein-like 1"/>
    <property type="match status" value="1"/>
</dbReference>
<dbReference type="GeneTree" id="ENSGT00390000001289"/>
<feature type="compositionally biased region" description="Acidic residues" evidence="5">
    <location>
        <begin position="273"/>
        <end position="286"/>
    </location>
</feature>
<evidence type="ECO:0000256" key="3">
    <source>
        <dbReference type="ARBA" id="ARBA00022737"/>
    </source>
</evidence>
<dbReference type="Proteomes" id="UP000265120">
    <property type="component" value="Chromosome 15"/>
</dbReference>
<dbReference type="SUPFAM" id="SSF48452">
    <property type="entry name" value="TPR-like"/>
    <property type="match status" value="1"/>
</dbReference>
<comment type="subcellular location">
    <subcellularLocation>
        <location evidence="1">Cytoplasm</location>
    </subcellularLocation>
</comment>
<dbReference type="Gene3D" id="1.25.40.10">
    <property type="entry name" value="Tetratricopeptide repeat domain"/>
    <property type="match status" value="1"/>
</dbReference>